<evidence type="ECO:0000256" key="2">
    <source>
        <dbReference type="ARBA" id="ARBA00022741"/>
    </source>
</evidence>
<dbReference type="Gene3D" id="3.30.1490.20">
    <property type="entry name" value="ATP-grasp fold, A domain"/>
    <property type="match status" value="1"/>
</dbReference>
<evidence type="ECO:0000313" key="5">
    <source>
        <dbReference type="EMBL" id="VFU11668.1"/>
    </source>
</evidence>
<gene>
    <name evidence="5" type="ORF">SCFA_1110004</name>
</gene>
<dbReference type="GO" id="GO:0004775">
    <property type="term" value="F:succinate-CoA ligase (ADP-forming) activity"/>
    <property type="evidence" value="ECO:0007669"/>
    <property type="project" value="UniProtKB-EC"/>
</dbReference>
<dbReference type="SUPFAM" id="SSF52210">
    <property type="entry name" value="Succinyl-CoA synthetase domains"/>
    <property type="match status" value="1"/>
</dbReference>
<dbReference type="PANTHER" id="PTHR43334">
    <property type="entry name" value="ACETATE--COA LIGASE [ADP-FORMING]"/>
    <property type="match status" value="1"/>
</dbReference>
<dbReference type="EC" id="6.2.1.5" evidence="5"/>
<sequence>MDTIEEVYRLGWTLATQPPLKGPRIAVLTNSGGPGSGIATTLNAAGLEVPEFSDAVQKQVSRYLPGHASARNPVDLTFHIDMTALTVKIPEILFSADEIDGVIIHGIMDTGFMDMLYPSLSKHMDISREQFLKYGEISLDELIAMPHTYGKPLLISSFFDESDHCVRLFHKGSIPTFDSPEKAAMAMWALYKHYLFRQRNASPPAKRTRGMIPAQAQEMFLNRSRQGMDEYEAKQLLKAYGIPTTSEFLAASREEALKAARRLGFPVAVKACSPSISHKTEHGLVFLDVKNEDAVSRAFDEIRSYDPDTPVLVAEMLRGKREFMAGVSYHPGFPPCVMFGLGGIFAEAHRDFAIRLAPLSREDAREMICSLRASAILGAYRNMEKADLDALADILVRLGDLALDFPGIKEIDLNPIIIVSGAPKVADSLMIIP</sequence>
<dbReference type="AlphaFoldDB" id="A0A485LWW3"/>
<dbReference type="SUPFAM" id="SSF56059">
    <property type="entry name" value="Glutathione synthetase ATP-binding domain-like"/>
    <property type="match status" value="1"/>
</dbReference>
<evidence type="ECO:0000259" key="4">
    <source>
        <dbReference type="PROSITE" id="PS50975"/>
    </source>
</evidence>
<organism evidence="5">
    <name type="scientific">anaerobic digester metagenome</name>
    <dbReference type="NCBI Taxonomy" id="1263854"/>
    <lineage>
        <taxon>unclassified sequences</taxon>
        <taxon>metagenomes</taxon>
        <taxon>ecological metagenomes</taxon>
    </lineage>
</organism>
<evidence type="ECO:0000256" key="1">
    <source>
        <dbReference type="ARBA" id="ARBA00022598"/>
    </source>
</evidence>
<dbReference type="InterPro" id="IPR051538">
    <property type="entry name" value="Acyl-CoA_Synth/Transferase"/>
</dbReference>
<reference evidence="5" key="1">
    <citation type="submission" date="2019-03" db="EMBL/GenBank/DDBJ databases">
        <authorList>
            <person name="Hao L."/>
        </authorList>
    </citation>
    <scope>NUCLEOTIDE SEQUENCE</scope>
</reference>
<dbReference type="InterPro" id="IPR011761">
    <property type="entry name" value="ATP-grasp"/>
</dbReference>
<name>A0A485LWW3_9ZZZZ</name>
<dbReference type="Gene3D" id="3.40.50.261">
    <property type="entry name" value="Succinyl-CoA synthetase domains"/>
    <property type="match status" value="1"/>
</dbReference>
<keyword evidence="1 5" id="KW-0436">Ligase</keyword>
<protein>
    <submittedName>
        <fullName evidence="5">Succinyl-CoA ligase (ADP-forming) subunit alpha</fullName>
        <ecNumber evidence="5">6.2.1.5</ecNumber>
    </submittedName>
</protein>
<accession>A0A485LWW3</accession>
<dbReference type="GO" id="GO:0005524">
    <property type="term" value="F:ATP binding"/>
    <property type="evidence" value="ECO:0007669"/>
    <property type="project" value="UniProtKB-KW"/>
</dbReference>
<evidence type="ECO:0000256" key="3">
    <source>
        <dbReference type="ARBA" id="ARBA00022840"/>
    </source>
</evidence>
<dbReference type="GO" id="GO:0046872">
    <property type="term" value="F:metal ion binding"/>
    <property type="evidence" value="ECO:0007669"/>
    <property type="project" value="InterPro"/>
</dbReference>
<dbReference type="InterPro" id="IPR013815">
    <property type="entry name" value="ATP_grasp_subdomain_1"/>
</dbReference>
<keyword evidence="2" id="KW-0547">Nucleotide-binding</keyword>
<dbReference type="PANTHER" id="PTHR43334:SF1">
    <property type="entry name" value="3-HYDROXYPROPIONATE--COA LIGASE [ADP-FORMING]"/>
    <property type="match status" value="1"/>
</dbReference>
<dbReference type="InterPro" id="IPR016102">
    <property type="entry name" value="Succinyl-CoA_synth-like"/>
</dbReference>
<feature type="domain" description="ATP-grasp" evidence="4">
    <location>
        <begin position="234"/>
        <end position="271"/>
    </location>
</feature>
<keyword evidence="3" id="KW-0067">ATP-binding</keyword>
<dbReference type="Pfam" id="PF13549">
    <property type="entry name" value="ATP-grasp_5"/>
    <property type="match status" value="1"/>
</dbReference>
<proteinExistence type="predicted"/>
<dbReference type="EMBL" id="CAADRM010000015">
    <property type="protein sequence ID" value="VFU11668.1"/>
    <property type="molecule type" value="Genomic_DNA"/>
</dbReference>
<dbReference type="Gene3D" id="3.30.470.20">
    <property type="entry name" value="ATP-grasp fold, B domain"/>
    <property type="match status" value="1"/>
</dbReference>
<dbReference type="PROSITE" id="PS50975">
    <property type="entry name" value="ATP_GRASP"/>
    <property type="match status" value="1"/>
</dbReference>